<evidence type="ECO:0000313" key="1">
    <source>
        <dbReference type="EMBL" id="MBW62637.1"/>
    </source>
</evidence>
<proteinExistence type="predicted"/>
<protein>
    <submittedName>
        <fullName evidence="1">Putative secreted protein</fullName>
    </submittedName>
</protein>
<dbReference type="AlphaFoldDB" id="A0A2M4CBD6"/>
<dbReference type="EMBL" id="GGFJ01013496">
    <property type="protein sequence ID" value="MBW62637.1"/>
    <property type="molecule type" value="Transcribed_RNA"/>
</dbReference>
<accession>A0A2M4CBD6</accession>
<sequence length="81" mass="8970">MSVFPSFFFIFVFDFTLRGLQSVACFAKRALFGLVCDDFALTQYVICVFGCQGKVGIALPTTPLLVRSIIPISSRPVVMVR</sequence>
<reference evidence="1" key="1">
    <citation type="submission" date="2018-01" db="EMBL/GenBank/DDBJ databases">
        <title>An insight into the sialome of Amazonian anophelines.</title>
        <authorList>
            <person name="Ribeiro J.M."/>
            <person name="Scarpassa V."/>
            <person name="Calvo E."/>
        </authorList>
    </citation>
    <scope>NUCLEOTIDE SEQUENCE</scope>
    <source>
        <tissue evidence="1">Salivary glands</tissue>
    </source>
</reference>
<name>A0A2M4CBD6_9DIPT</name>
<organism evidence="1">
    <name type="scientific">Anopheles marajoara</name>
    <dbReference type="NCBI Taxonomy" id="58244"/>
    <lineage>
        <taxon>Eukaryota</taxon>
        <taxon>Metazoa</taxon>
        <taxon>Ecdysozoa</taxon>
        <taxon>Arthropoda</taxon>
        <taxon>Hexapoda</taxon>
        <taxon>Insecta</taxon>
        <taxon>Pterygota</taxon>
        <taxon>Neoptera</taxon>
        <taxon>Endopterygota</taxon>
        <taxon>Diptera</taxon>
        <taxon>Nematocera</taxon>
        <taxon>Culicoidea</taxon>
        <taxon>Culicidae</taxon>
        <taxon>Anophelinae</taxon>
        <taxon>Anopheles</taxon>
    </lineage>
</organism>